<reference evidence="1" key="5">
    <citation type="journal article" date="2021" name="G3 (Bethesda)">
        <title>Aegilops tauschii genome assembly Aet v5.0 features greater sequence contiguity and improved annotation.</title>
        <authorList>
            <person name="Wang L."/>
            <person name="Zhu T."/>
            <person name="Rodriguez J.C."/>
            <person name="Deal K.R."/>
            <person name="Dubcovsky J."/>
            <person name="McGuire P.E."/>
            <person name="Lux T."/>
            <person name="Spannagl M."/>
            <person name="Mayer K.F.X."/>
            <person name="Baldrich P."/>
            <person name="Meyers B.C."/>
            <person name="Huo N."/>
            <person name="Gu Y.Q."/>
            <person name="Zhou H."/>
            <person name="Devos K.M."/>
            <person name="Bennetzen J.L."/>
            <person name="Unver T."/>
            <person name="Budak H."/>
            <person name="Gulick P.J."/>
            <person name="Galiba G."/>
            <person name="Kalapos B."/>
            <person name="Nelson D.R."/>
            <person name="Li P."/>
            <person name="You F.M."/>
            <person name="Luo M.C."/>
            <person name="Dvorak J."/>
        </authorList>
    </citation>
    <scope>NUCLEOTIDE SEQUENCE [LARGE SCALE GENOMIC DNA]</scope>
    <source>
        <strain evidence="1">cv. AL8/78</strain>
    </source>
</reference>
<protein>
    <submittedName>
        <fullName evidence="1">Uncharacterized protein</fullName>
    </submittedName>
</protein>
<reference evidence="2" key="1">
    <citation type="journal article" date="2014" name="Science">
        <title>Ancient hybridizations among the ancestral genomes of bread wheat.</title>
        <authorList>
            <consortium name="International Wheat Genome Sequencing Consortium,"/>
            <person name="Marcussen T."/>
            <person name="Sandve S.R."/>
            <person name="Heier L."/>
            <person name="Spannagl M."/>
            <person name="Pfeifer M."/>
            <person name="Jakobsen K.S."/>
            <person name="Wulff B.B."/>
            <person name="Steuernagel B."/>
            <person name="Mayer K.F."/>
            <person name="Olsen O.A."/>
        </authorList>
    </citation>
    <scope>NUCLEOTIDE SEQUENCE [LARGE SCALE GENOMIC DNA]</scope>
    <source>
        <strain evidence="2">cv. AL8/78</strain>
    </source>
</reference>
<name>A0A453P190_AEGTS</name>
<dbReference type="AlphaFoldDB" id="A0A453P190"/>
<reference evidence="1" key="4">
    <citation type="submission" date="2019-03" db="UniProtKB">
        <authorList>
            <consortium name="EnsemblPlants"/>
        </authorList>
    </citation>
    <scope>IDENTIFICATION</scope>
</reference>
<dbReference type="Proteomes" id="UP000015105">
    <property type="component" value="Chromosome 6D"/>
</dbReference>
<sequence length="43" mass="4912">VRGQVAHDNLDSKHILSPQEVPNTIHIEIHFSLEPVAYSRTVY</sequence>
<evidence type="ECO:0000313" key="2">
    <source>
        <dbReference type="Proteomes" id="UP000015105"/>
    </source>
</evidence>
<organism evidence="1 2">
    <name type="scientific">Aegilops tauschii subsp. strangulata</name>
    <name type="common">Goatgrass</name>
    <dbReference type="NCBI Taxonomy" id="200361"/>
    <lineage>
        <taxon>Eukaryota</taxon>
        <taxon>Viridiplantae</taxon>
        <taxon>Streptophyta</taxon>
        <taxon>Embryophyta</taxon>
        <taxon>Tracheophyta</taxon>
        <taxon>Spermatophyta</taxon>
        <taxon>Magnoliopsida</taxon>
        <taxon>Liliopsida</taxon>
        <taxon>Poales</taxon>
        <taxon>Poaceae</taxon>
        <taxon>BOP clade</taxon>
        <taxon>Pooideae</taxon>
        <taxon>Triticodae</taxon>
        <taxon>Triticeae</taxon>
        <taxon>Triticinae</taxon>
        <taxon>Aegilops</taxon>
    </lineage>
</organism>
<accession>A0A453P190</accession>
<reference evidence="2" key="2">
    <citation type="journal article" date="2017" name="Nat. Plants">
        <title>The Aegilops tauschii genome reveals multiple impacts of transposons.</title>
        <authorList>
            <person name="Zhao G."/>
            <person name="Zou C."/>
            <person name="Li K."/>
            <person name="Wang K."/>
            <person name="Li T."/>
            <person name="Gao L."/>
            <person name="Zhang X."/>
            <person name="Wang H."/>
            <person name="Yang Z."/>
            <person name="Liu X."/>
            <person name="Jiang W."/>
            <person name="Mao L."/>
            <person name="Kong X."/>
            <person name="Jiao Y."/>
            <person name="Jia J."/>
        </authorList>
    </citation>
    <scope>NUCLEOTIDE SEQUENCE [LARGE SCALE GENOMIC DNA]</scope>
    <source>
        <strain evidence="2">cv. AL8/78</strain>
    </source>
</reference>
<dbReference type="Gramene" id="AET6Gv20569500.1">
    <property type="protein sequence ID" value="AET6Gv20569500.1"/>
    <property type="gene ID" value="AET6Gv20569500"/>
</dbReference>
<evidence type="ECO:0000313" key="1">
    <source>
        <dbReference type="EnsemblPlants" id="AET6Gv20569500.1"/>
    </source>
</evidence>
<proteinExistence type="predicted"/>
<dbReference type="EnsemblPlants" id="AET6Gv20569500.1">
    <property type="protein sequence ID" value="AET6Gv20569500.1"/>
    <property type="gene ID" value="AET6Gv20569500"/>
</dbReference>
<keyword evidence="2" id="KW-1185">Reference proteome</keyword>
<reference evidence="1" key="3">
    <citation type="journal article" date="2017" name="Nature">
        <title>Genome sequence of the progenitor of the wheat D genome Aegilops tauschii.</title>
        <authorList>
            <person name="Luo M.C."/>
            <person name="Gu Y.Q."/>
            <person name="Puiu D."/>
            <person name="Wang H."/>
            <person name="Twardziok S.O."/>
            <person name="Deal K.R."/>
            <person name="Huo N."/>
            <person name="Zhu T."/>
            <person name="Wang L."/>
            <person name="Wang Y."/>
            <person name="McGuire P.E."/>
            <person name="Liu S."/>
            <person name="Long H."/>
            <person name="Ramasamy R.K."/>
            <person name="Rodriguez J.C."/>
            <person name="Van S.L."/>
            <person name="Yuan L."/>
            <person name="Wang Z."/>
            <person name="Xia Z."/>
            <person name="Xiao L."/>
            <person name="Anderson O.D."/>
            <person name="Ouyang S."/>
            <person name="Liang Y."/>
            <person name="Zimin A.V."/>
            <person name="Pertea G."/>
            <person name="Qi P."/>
            <person name="Bennetzen J.L."/>
            <person name="Dai X."/>
            <person name="Dawson M.W."/>
            <person name="Muller H.G."/>
            <person name="Kugler K."/>
            <person name="Rivarola-Duarte L."/>
            <person name="Spannagl M."/>
            <person name="Mayer K.F.X."/>
            <person name="Lu F.H."/>
            <person name="Bevan M.W."/>
            <person name="Leroy P."/>
            <person name="Li P."/>
            <person name="You F.M."/>
            <person name="Sun Q."/>
            <person name="Liu Z."/>
            <person name="Lyons E."/>
            <person name="Wicker T."/>
            <person name="Salzberg S.L."/>
            <person name="Devos K.M."/>
            <person name="Dvorak J."/>
        </authorList>
    </citation>
    <scope>NUCLEOTIDE SEQUENCE [LARGE SCALE GENOMIC DNA]</scope>
    <source>
        <strain evidence="1">cv. AL8/78</strain>
    </source>
</reference>